<dbReference type="Gene3D" id="3.30.70.1060">
    <property type="entry name" value="Dimeric alpha+beta barrel"/>
    <property type="match status" value="1"/>
</dbReference>
<proteinExistence type="predicted"/>
<dbReference type="Proteomes" id="UP000466794">
    <property type="component" value="Unassembled WGS sequence"/>
</dbReference>
<dbReference type="AlphaFoldDB" id="A0A7K1V4Y2"/>
<dbReference type="EMBL" id="WRPP01000006">
    <property type="protein sequence ID" value="MVU81499.1"/>
    <property type="molecule type" value="Genomic_DNA"/>
</dbReference>
<keyword evidence="2" id="KW-1185">Reference proteome</keyword>
<dbReference type="InterPro" id="IPR011008">
    <property type="entry name" value="Dimeric_a/b-barrel"/>
</dbReference>
<evidence type="ECO:0000313" key="2">
    <source>
        <dbReference type="Proteomes" id="UP000466794"/>
    </source>
</evidence>
<organism evidence="1 2">
    <name type="scientific">Nocardia terrae</name>
    <dbReference type="NCBI Taxonomy" id="2675851"/>
    <lineage>
        <taxon>Bacteria</taxon>
        <taxon>Bacillati</taxon>
        <taxon>Actinomycetota</taxon>
        <taxon>Actinomycetes</taxon>
        <taxon>Mycobacteriales</taxon>
        <taxon>Nocardiaceae</taxon>
        <taxon>Nocardia</taxon>
    </lineage>
</organism>
<evidence type="ECO:0008006" key="3">
    <source>
        <dbReference type="Google" id="ProtNLM"/>
    </source>
</evidence>
<accession>A0A7K1V4Y2</accession>
<dbReference type="RefSeq" id="WP_157391067.1">
    <property type="nucleotide sequence ID" value="NZ_WRPP01000006.1"/>
</dbReference>
<name>A0A7K1V4Y2_9NOCA</name>
<sequence length="96" mass="10246">MSTFILTFRNDPTVTPTAAQEQLWADWFAEIQEHIADFGTRVGQAVMLGDNPATPDSLSGFMKVEADNLDAAVKLASGCPGLTYGGRVEVGEPVAM</sequence>
<protein>
    <recommendedName>
        <fullName evidence="3">YCII-related domain-containing protein</fullName>
    </recommendedName>
</protein>
<comment type="caution">
    <text evidence="1">The sequence shown here is derived from an EMBL/GenBank/DDBJ whole genome shotgun (WGS) entry which is preliminary data.</text>
</comment>
<dbReference type="SUPFAM" id="SSF54909">
    <property type="entry name" value="Dimeric alpha+beta barrel"/>
    <property type="match status" value="1"/>
</dbReference>
<evidence type="ECO:0000313" key="1">
    <source>
        <dbReference type="EMBL" id="MVU81499.1"/>
    </source>
</evidence>
<reference evidence="1 2" key="1">
    <citation type="submission" date="2019-12" db="EMBL/GenBank/DDBJ databases">
        <title>Nocardia sp. nov. ET3-3 isolated from soil.</title>
        <authorList>
            <person name="Kanchanasin P."/>
            <person name="Tanasupawat S."/>
            <person name="Yuki M."/>
            <person name="Kudo T."/>
        </authorList>
    </citation>
    <scope>NUCLEOTIDE SEQUENCE [LARGE SCALE GENOMIC DNA]</scope>
    <source>
        <strain evidence="1 2">ET3-3</strain>
    </source>
</reference>
<gene>
    <name evidence="1" type="ORF">GPX89_30200</name>
</gene>